<sequence>MNQPTNLYFMQPIFSLEVPFILRNQIARVLCFMLMLNALIGGGMWVTPASAADIGSSSVADSVYDPVTVFNKDFTQAFDGQSASQLGFDYSTLSAGEGSATVEVDPVTNEKALHLSVKGAGSGVEFQISKTFSETLTGTISTEITFMQKGTTKMKDRILLFSPPGGGATNLINAGLDASKGIVYFPDTAPTDLATPYNLNQWYTMRIELNTVTKKFSIWLDGKLIKARQNTNNVYDLKKISIATPAANGDLYVRGIKVTRIPFNPFPKGPLVTSVVGRNTKVAFFSESYTWASKYRWRIKEKGQTDWFNFSATANYTENAFSSNLIPGPSASSYYDLIQKKSVPLTNGKTYVIGFSVVTRDELNKIDYEGEIVEFEGTPYASTPIPTPDSSVIGTVTAYSNYNANQWSINSGLNIGDLAFADKAIKFTSIPAKYTNMEWVRTTQADTMTYPNAADGTAFQQIADFSVKDDATVYVAVDILETTPPAFLSEWTETGDTIQMSDTATSYLFKIYKKDFASGQKVTMGYNNYNDFKAGKNAGYFVMAKRTEIGLALDPIKQWVNSSSYSLTGSISENVYSKNVTLSVYQNQNVVSVYKEFLPNNKFKVNLNLLPGFNLIEVYARRNNSTLSEKSTAVVNYDFISPDIRISTPPATVKEAVYILQGSVSKPANLTVKHNGIKVVDSVVKAAYEPFSYPLTLAEGSNQIEISSIDLAGNVKTVNYLINYTFWAGQAVTYDLNGNLLNTLSPSKDILAQRKVTNTSASAKQITLWFVLYDGNNSMLNYSSVIADFEPGETKTLITGFTLPTDVTGYHMKSFIWDSLNGMKPLSDEVQLQ</sequence>
<evidence type="ECO:0000313" key="1">
    <source>
        <dbReference type="EMBL" id="NOU96799.1"/>
    </source>
</evidence>
<dbReference type="EMBL" id="WHOD01000102">
    <property type="protein sequence ID" value="NOU96799.1"/>
    <property type="molecule type" value="Genomic_DNA"/>
</dbReference>
<name>A0A972GTW4_9BACL</name>
<reference evidence="1" key="1">
    <citation type="submission" date="2019-10" db="EMBL/GenBank/DDBJ databases">
        <title>Description of Paenibacillus glebae sp. nov.</title>
        <authorList>
            <person name="Carlier A."/>
            <person name="Qi S."/>
        </authorList>
    </citation>
    <scope>NUCLEOTIDE SEQUENCE</scope>
    <source>
        <strain evidence="1">LMG 31456</strain>
    </source>
</reference>
<gene>
    <name evidence="1" type="ORF">GC093_26785</name>
</gene>
<keyword evidence="2" id="KW-1185">Reference proteome</keyword>
<dbReference type="InterPro" id="IPR013783">
    <property type="entry name" value="Ig-like_fold"/>
</dbReference>
<dbReference type="InterPro" id="IPR013320">
    <property type="entry name" value="ConA-like_dom_sf"/>
</dbReference>
<dbReference type="SUPFAM" id="SSF49899">
    <property type="entry name" value="Concanavalin A-like lectins/glucanases"/>
    <property type="match status" value="1"/>
</dbReference>
<comment type="caution">
    <text evidence="1">The sequence shown here is derived from an EMBL/GenBank/DDBJ whole genome shotgun (WGS) entry which is preliminary data.</text>
</comment>
<proteinExistence type="predicted"/>
<dbReference type="Proteomes" id="UP000641588">
    <property type="component" value="Unassembled WGS sequence"/>
</dbReference>
<evidence type="ECO:0000313" key="2">
    <source>
        <dbReference type="Proteomes" id="UP000641588"/>
    </source>
</evidence>
<dbReference type="AlphaFoldDB" id="A0A972GTW4"/>
<protein>
    <submittedName>
        <fullName evidence="1">Uncharacterized protein</fullName>
    </submittedName>
</protein>
<dbReference type="Gene3D" id="2.60.40.10">
    <property type="entry name" value="Immunoglobulins"/>
    <property type="match status" value="1"/>
</dbReference>
<organism evidence="1 2">
    <name type="scientific">Paenibacillus foliorum</name>
    <dbReference type="NCBI Taxonomy" id="2654974"/>
    <lineage>
        <taxon>Bacteria</taxon>
        <taxon>Bacillati</taxon>
        <taxon>Bacillota</taxon>
        <taxon>Bacilli</taxon>
        <taxon>Bacillales</taxon>
        <taxon>Paenibacillaceae</taxon>
        <taxon>Paenibacillus</taxon>
    </lineage>
</organism>
<accession>A0A972GTW4</accession>
<dbReference type="RefSeq" id="WP_171655040.1">
    <property type="nucleotide sequence ID" value="NZ_WHOD01000102.1"/>
</dbReference>